<sequence length="161" mass="17951">MHADNLIARASTAFAGQQPRRINECNCPECHDFSRLLAGREPDDIPSAELGDGIILLGPATLAYFVPGIVRFCLSNDPDEGDICNTFVFSILAQPISKRSSPECHPKLGELTVAQTSVILEILQHVTRSWYNDGEELPREISRATANWSWFLERARICDRP</sequence>
<name>A0A518GB59_9BACT</name>
<gene>
    <name evidence="1" type="ORF">Q31a_41790</name>
</gene>
<keyword evidence="2" id="KW-1185">Reference proteome</keyword>
<dbReference type="AlphaFoldDB" id="A0A518GB59"/>
<evidence type="ECO:0000313" key="2">
    <source>
        <dbReference type="Proteomes" id="UP000318017"/>
    </source>
</evidence>
<dbReference type="Proteomes" id="UP000318017">
    <property type="component" value="Chromosome"/>
</dbReference>
<reference evidence="1 2" key="1">
    <citation type="submission" date="2019-02" db="EMBL/GenBank/DDBJ databases">
        <title>Deep-cultivation of Planctomycetes and their phenomic and genomic characterization uncovers novel biology.</title>
        <authorList>
            <person name="Wiegand S."/>
            <person name="Jogler M."/>
            <person name="Boedeker C."/>
            <person name="Pinto D."/>
            <person name="Vollmers J."/>
            <person name="Rivas-Marin E."/>
            <person name="Kohn T."/>
            <person name="Peeters S.H."/>
            <person name="Heuer A."/>
            <person name="Rast P."/>
            <person name="Oberbeckmann S."/>
            <person name="Bunk B."/>
            <person name="Jeske O."/>
            <person name="Meyerdierks A."/>
            <person name="Storesund J.E."/>
            <person name="Kallscheuer N."/>
            <person name="Luecker S."/>
            <person name="Lage O.M."/>
            <person name="Pohl T."/>
            <person name="Merkel B.J."/>
            <person name="Hornburger P."/>
            <person name="Mueller R.-W."/>
            <person name="Bruemmer F."/>
            <person name="Labrenz M."/>
            <person name="Spormann A.M."/>
            <person name="Op den Camp H."/>
            <person name="Overmann J."/>
            <person name="Amann R."/>
            <person name="Jetten M.S.M."/>
            <person name="Mascher T."/>
            <person name="Medema M.H."/>
            <person name="Devos D.P."/>
            <person name="Kaster A.-K."/>
            <person name="Ovreas L."/>
            <person name="Rohde M."/>
            <person name="Galperin M.Y."/>
            <person name="Jogler C."/>
        </authorList>
    </citation>
    <scope>NUCLEOTIDE SEQUENCE [LARGE SCALE GENOMIC DNA]</scope>
    <source>
        <strain evidence="1 2">Q31a</strain>
    </source>
</reference>
<protein>
    <submittedName>
        <fullName evidence="1">Uncharacterized protein</fullName>
    </submittedName>
</protein>
<evidence type="ECO:0000313" key="1">
    <source>
        <dbReference type="EMBL" id="QDV25851.1"/>
    </source>
</evidence>
<proteinExistence type="predicted"/>
<dbReference type="KEGG" id="ahel:Q31a_41790"/>
<organism evidence="1 2">
    <name type="scientific">Aureliella helgolandensis</name>
    <dbReference type="NCBI Taxonomy" id="2527968"/>
    <lineage>
        <taxon>Bacteria</taxon>
        <taxon>Pseudomonadati</taxon>
        <taxon>Planctomycetota</taxon>
        <taxon>Planctomycetia</taxon>
        <taxon>Pirellulales</taxon>
        <taxon>Pirellulaceae</taxon>
        <taxon>Aureliella</taxon>
    </lineage>
</organism>
<accession>A0A518GB59</accession>
<dbReference type="EMBL" id="CP036298">
    <property type="protein sequence ID" value="QDV25851.1"/>
    <property type="molecule type" value="Genomic_DNA"/>
</dbReference>